<sequence length="221" mass="24701">MWYILKVAALFTSAIIALRLMGKSVMAQVTPHDLMAIVVIAALVTNPMLVEDTYQTLLAIALVTGLHILFAKLTLYRRANTWILGEPTILVKHGKMIRENLARCDISVAELLSTIRSKGFPDIRFVQYAILEPTGDVSVLPKDDLYPVTPRDLKLSVPCTGVSLALVVDGQIQKKNLQRIGKDEDWLKDRLKEQGYTDLKKILYASKPESEDRFYVDSGDG</sequence>
<comment type="caution">
    <text evidence="9">The sequence shown here is derived from an EMBL/GenBank/DDBJ whole genome shotgun (WGS) entry which is preliminary data.</text>
</comment>
<keyword evidence="10" id="KW-1185">Reference proteome</keyword>
<evidence type="ECO:0000313" key="10">
    <source>
        <dbReference type="Proteomes" id="UP000244240"/>
    </source>
</evidence>
<accession>A0A2T6BQD6</accession>
<dbReference type="RefSeq" id="WP_108024648.1">
    <property type="nucleotide sequence ID" value="NZ_QBKR01000017.1"/>
</dbReference>
<dbReference type="Gene3D" id="3.30.240.20">
    <property type="entry name" value="bsu07140 like domains"/>
    <property type="match status" value="2"/>
</dbReference>
<evidence type="ECO:0000256" key="5">
    <source>
        <dbReference type="ARBA" id="ARBA00022989"/>
    </source>
</evidence>
<dbReference type="InterPro" id="IPR007353">
    <property type="entry name" value="DUF421"/>
</dbReference>
<evidence type="ECO:0000256" key="1">
    <source>
        <dbReference type="ARBA" id="ARBA00004651"/>
    </source>
</evidence>
<reference evidence="9 10" key="1">
    <citation type="submission" date="2018-04" db="EMBL/GenBank/DDBJ databases">
        <title>Genomic Encyclopedia of Archaeal and Bacterial Type Strains, Phase II (KMG-II): from individual species to whole genera.</title>
        <authorList>
            <person name="Goeker M."/>
        </authorList>
    </citation>
    <scope>NUCLEOTIDE SEQUENCE [LARGE SCALE GENOMIC DNA]</scope>
    <source>
        <strain evidence="9 10">DSM 45787</strain>
    </source>
</reference>
<feature type="domain" description="YetF C-terminal" evidence="8">
    <location>
        <begin position="77"/>
        <end position="206"/>
    </location>
</feature>
<dbReference type="GO" id="GO:0005886">
    <property type="term" value="C:plasma membrane"/>
    <property type="evidence" value="ECO:0007669"/>
    <property type="project" value="UniProtKB-SubCell"/>
</dbReference>
<protein>
    <submittedName>
        <fullName evidence="9">Uncharacterized membrane protein YcaP (DUF421 family)</fullName>
    </submittedName>
</protein>
<dbReference type="OrthoDB" id="9778331at2"/>
<keyword evidence="6 7" id="KW-0472">Membrane</keyword>
<evidence type="ECO:0000313" key="9">
    <source>
        <dbReference type="EMBL" id="PTX58313.1"/>
    </source>
</evidence>
<dbReference type="Proteomes" id="UP000244240">
    <property type="component" value="Unassembled WGS sequence"/>
</dbReference>
<evidence type="ECO:0000256" key="3">
    <source>
        <dbReference type="ARBA" id="ARBA00022475"/>
    </source>
</evidence>
<feature type="transmembrane region" description="Helical" evidence="7">
    <location>
        <begin position="54"/>
        <end position="75"/>
    </location>
</feature>
<dbReference type="AlphaFoldDB" id="A0A2T6BQD6"/>
<dbReference type="PANTHER" id="PTHR34582">
    <property type="entry name" value="UPF0702 TRANSMEMBRANE PROTEIN YCAP"/>
    <property type="match status" value="1"/>
</dbReference>
<evidence type="ECO:0000256" key="4">
    <source>
        <dbReference type="ARBA" id="ARBA00022692"/>
    </source>
</evidence>
<proteinExistence type="inferred from homology"/>
<dbReference type="PANTHER" id="PTHR34582:SF5">
    <property type="entry name" value="UPF0702 TRANSMEMBRANE PROTEIN YETF"/>
    <property type="match status" value="1"/>
</dbReference>
<comment type="similarity">
    <text evidence="2">Belongs to the UPF0702 family.</text>
</comment>
<name>A0A2T6BQD6_9BACL</name>
<dbReference type="EMBL" id="QBKR01000017">
    <property type="protein sequence ID" value="PTX58313.1"/>
    <property type="molecule type" value="Genomic_DNA"/>
</dbReference>
<organism evidence="9 10">
    <name type="scientific">Melghirimyces profundicolus</name>
    <dbReference type="NCBI Taxonomy" id="1242148"/>
    <lineage>
        <taxon>Bacteria</taxon>
        <taxon>Bacillati</taxon>
        <taxon>Bacillota</taxon>
        <taxon>Bacilli</taxon>
        <taxon>Bacillales</taxon>
        <taxon>Thermoactinomycetaceae</taxon>
        <taxon>Melghirimyces</taxon>
    </lineage>
</organism>
<evidence type="ECO:0000259" key="8">
    <source>
        <dbReference type="Pfam" id="PF04239"/>
    </source>
</evidence>
<evidence type="ECO:0000256" key="2">
    <source>
        <dbReference type="ARBA" id="ARBA00006448"/>
    </source>
</evidence>
<keyword evidence="3" id="KW-1003">Cell membrane</keyword>
<dbReference type="Pfam" id="PF04239">
    <property type="entry name" value="DUF421"/>
    <property type="match status" value="1"/>
</dbReference>
<gene>
    <name evidence="9" type="ORF">C8P63_11761</name>
</gene>
<evidence type="ECO:0000256" key="7">
    <source>
        <dbReference type="SAM" id="Phobius"/>
    </source>
</evidence>
<keyword evidence="5 7" id="KW-1133">Transmembrane helix</keyword>
<comment type="subcellular location">
    <subcellularLocation>
        <location evidence="1">Cell membrane</location>
        <topology evidence="1">Multi-pass membrane protein</topology>
    </subcellularLocation>
</comment>
<dbReference type="InterPro" id="IPR023090">
    <property type="entry name" value="UPF0702_alpha/beta_dom_sf"/>
</dbReference>
<evidence type="ECO:0000256" key="6">
    <source>
        <dbReference type="ARBA" id="ARBA00023136"/>
    </source>
</evidence>
<keyword evidence="4 7" id="KW-0812">Transmembrane</keyword>